<keyword evidence="5" id="KW-1185">Reference proteome</keyword>
<dbReference type="InterPro" id="IPR024792">
    <property type="entry name" value="RhoGDI_dom_sf"/>
</dbReference>
<dbReference type="Proteomes" id="UP000272942">
    <property type="component" value="Unassembled WGS sequence"/>
</dbReference>
<dbReference type="InterPro" id="IPR000406">
    <property type="entry name" value="Rho_GDI"/>
</dbReference>
<dbReference type="GO" id="GO:0005094">
    <property type="term" value="F:Rho GDP-dissociation inhibitor activity"/>
    <property type="evidence" value="ECO:0007669"/>
    <property type="project" value="InterPro"/>
</dbReference>
<protein>
    <submittedName>
        <fullName evidence="4">Uncharacterized protein</fullName>
    </submittedName>
</protein>
<dbReference type="SUPFAM" id="SSF81296">
    <property type="entry name" value="E set domains"/>
    <property type="match status" value="1"/>
</dbReference>
<dbReference type="Gene3D" id="2.70.50.30">
    <property type="entry name" value="Coagulation Factor XIII, subunit A, domain 1"/>
    <property type="match status" value="1"/>
</dbReference>
<evidence type="ECO:0000256" key="1">
    <source>
        <dbReference type="ARBA" id="ARBA00004496"/>
    </source>
</evidence>
<dbReference type="GO" id="GO:0007266">
    <property type="term" value="P:Rho protein signal transduction"/>
    <property type="evidence" value="ECO:0007669"/>
    <property type="project" value="InterPro"/>
</dbReference>
<dbReference type="OrthoDB" id="1683373at2759"/>
<dbReference type="Pfam" id="PF02115">
    <property type="entry name" value="Rho_GDI"/>
    <property type="match status" value="1"/>
</dbReference>
<sequence length="96" mass="11194">MEKLKSNPIPIPEGASYFIRVRYYVQRDIVTGLQYDHSVYRGPIRDNRTIQAKSALYSSNVDKIFSEKNTITFALAYELLKLSFKYVKNSYSDDNE</sequence>
<dbReference type="EMBL" id="UZAN01043336">
    <property type="protein sequence ID" value="VDP78126.1"/>
    <property type="molecule type" value="Genomic_DNA"/>
</dbReference>
<reference evidence="4 5" key="1">
    <citation type="submission" date="2018-11" db="EMBL/GenBank/DDBJ databases">
        <authorList>
            <consortium name="Pathogen Informatics"/>
        </authorList>
    </citation>
    <scope>NUCLEOTIDE SEQUENCE [LARGE SCALE GENOMIC DNA]</scope>
    <source>
        <strain evidence="4 5">Egypt</strain>
    </source>
</reference>
<evidence type="ECO:0000256" key="3">
    <source>
        <dbReference type="ARBA" id="ARBA00022490"/>
    </source>
</evidence>
<keyword evidence="3" id="KW-0963">Cytoplasm</keyword>
<evidence type="ECO:0000313" key="5">
    <source>
        <dbReference type="Proteomes" id="UP000272942"/>
    </source>
</evidence>
<dbReference type="GO" id="GO:0005737">
    <property type="term" value="C:cytoplasm"/>
    <property type="evidence" value="ECO:0007669"/>
    <property type="project" value="UniProtKB-SubCell"/>
</dbReference>
<proteinExistence type="inferred from homology"/>
<gene>
    <name evidence="4" type="ORF">ECPE_LOCUS6341</name>
</gene>
<accession>A0A3P8KGY8</accession>
<organism evidence="4 5">
    <name type="scientific">Echinostoma caproni</name>
    <dbReference type="NCBI Taxonomy" id="27848"/>
    <lineage>
        <taxon>Eukaryota</taxon>
        <taxon>Metazoa</taxon>
        <taxon>Spiralia</taxon>
        <taxon>Lophotrochozoa</taxon>
        <taxon>Platyhelminthes</taxon>
        <taxon>Trematoda</taxon>
        <taxon>Digenea</taxon>
        <taxon>Plagiorchiida</taxon>
        <taxon>Echinostomata</taxon>
        <taxon>Echinostomatoidea</taxon>
        <taxon>Echinostomatidae</taxon>
        <taxon>Echinostoma</taxon>
    </lineage>
</organism>
<comment type="subcellular location">
    <subcellularLocation>
        <location evidence="1">Cytoplasm</location>
    </subcellularLocation>
</comment>
<dbReference type="InterPro" id="IPR014756">
    <property type="entry name" value="Ig_E-set"/>
</dbReference>
<name>A0A3P8KGY8_9TREM</name>
<comment type="similarity">
    <text evidence="2">Belongs to the Rho GDI family.</text>
</comment>
<evidence type="ECO:0000256" key="2">
    <source>
        <dbReference type="ARBA" id="ARBA00009758"/>
    </source>
</evidence>
<evidence type="ECO:0000313" key="4">
    <source>
        <dbReference type="EMBL" id="VDP78126.1"/>
    </source>
</evidence>
<dbReference type="AlphaFoldDB" id="A0A3P8KGY8"/>